<keyword evidence="1" id="KW-0732">Signal</keyword>
<dbReference type="EMBL" id="JAWNGG020000014">
    <property type="protein sequence ID" value="KAK9309081.1"/>
    <property type="molecule type" value="Genomic_DNA"/>
</dbReference>
<protein>
    <submittedName>
        <fullName evidence="2">Uncharacterized protein</fullName>
    </submittedName>
</protein>
<dbReference type="SUPFAM" id="SSF47565">
    <property type="entry name" value="Insect pheromone/odorant-binding proteins"/>
    <property type="match status" value="1"/>
</dbReference>
<feature type="signal peptide" evidence="1">
    <location>
        <begin position="1"/>
        <end position="20"/>
    </location>
</feature>
<name>A0AAW1AGI8_9HYME</name>
<evidence type="ECO:0000313" key="3">
    <source>
        <dbReference type="Proteomes" id="UP001432146"/>
    </source>
</evidence>
<proteinExistence type="predicted"/>
<evidence type="ECO:0000256" key="1">
    <source>
        <dbReference type="SAM" id="SignalP"/>
    </source>
</evidence>
<dbReference type="CDD" id="cd23992">
    <property type="entry name" value="PBP_GOBP"/>
    <property type="match status" value="1"/>
</dbReference>
<reference evidence="2 3" key="1">
    <citation type="submission" date="2024-05" db="EMBL/GenBank/DDBJ databases">
        <title>The nuclear and mitochondrial genome assemblies of Tetragonisca angustula (Apidae: Meliponini), a tiny yet remarkable pollinator in the Neotropics.</title>
        <authorList>
            <person name="Ferrari R."/>
            <person name="Ricardo P.C."/>
            <person name="Dias F.C."/>
            <person name="Araujo N.S."/>
            <person name="Soares D.O."/>
            <person name="Zhou Q.-S."/>
            <person name="Zhu C.-D."/>
            <person name="Coutinho L."/>
            <person name="Airas M.C."/>
            <person name="Batista T.M."/>
        </authorList>
    </citation>
    <scope>NUCLEOTIDE SEQUENCE [LARGE SCALE GENOMIC DNA]</scope>
    <source>
        <strain evidence="2">ASF017062</strain>
        <tissue evidence="2">Abdomen</tissue>
    </source>
</reference>
<sequence length="143" mass="16233">MRIAVIFLCTLYFACTLSRADKFGDIITCIQGMGLNLEKVLSLMNDETAEGKQQYGCLLACILQKKNAMVGNTFKISVIEDYIAKLFDNDDEKETVLQHINHCIPQTENDDECVAARQFIECSREHLDHMDLRKVLEKVVTIA</sequence>
<dbReference type="Gene3D" id="1.10.238.20">
    <property type="entry name" value="Pheromone/general odorant binding protein domain"/>
    <property type="match status" value="1"/>
</dbReference>
<dbReference type="InterPro" id="IPR036728">
    <property type="entry name" value="PBP_GOBP_sf"/>
</dbReference>
<organism evidence="2 3">
    <name type="scientific">Tetragonisca angustula</name>
    <dbReference type="NCBI Taxonomy" id="166442"/>
    <lineage>
        <taxon>Eukaryota</taxon>
        <taxon>Metazoa</taxon>
        <taxon>Ecdysozoa</taxon>
        <taxon>Arthropoda</taxon>
        <taxon>Hexapoda</taxon>
        <taxon>Insecta</taxon>
        <taxon>Pterygota</taxon>
        <taxon>Neoptera</taxon>
        <taxon>Endopterygota</taxon>
        <taxon>Hymenoptera</taxon>
        <taxon>Apocrita</taxon>
        <taxon>Aculeata</taxon>
        <taxon>Apoidea</taxon>
        <taxon>Anthophila</taxon>
        <taxon>Apidae</taxon>
        <taxon>Tetragonisca</taxon>
    </lineage>
</organism>
<feature type="chain" id="PRO_5043474929" evidence="1">
    <location>
        <begin position="21"/>
        <end position="143"/>
    </location>
</feature>
<dbReference type="Pfam" id="PF01395">
    <property type="entry name" value="PBP_GOBP"/>
    <property type="match status" value="1"/>
</dbReference>
<gene>
    <name evidence="2" type="ORF">QLX08_001058</name>
</gene>
<keyword evidence="3" id="KW-1185">Reference proteome</keyword>
<dbReference type="InterPro" id="IPR006170">
    <property type="entry name" value="PBP/GOBP"/>
</dbReference>
<dbReference type="AlphaFoldDB" id="A0AAW1AGI8"/>
<dbReference type="Proteomes" id="UP001432146">
    <property type="component" value="Unassembled WGS sequence"/>
</dbReference>
<dbReference type="GO" id="GO:0005549">
    <property type="term" value="F:odorant binding"/>
    <property type="evidence" value="ECO:0007669"/>
    <property type="project" value="InterPro"/>
</dbReference>
<accession>A0AAW1AGI8</accession>
<comment type="caution">
    <text evidence="2">The sequence shown here is derived from an EMBL/GenBank/DDBJ whole genome shotgun (WGS) entry which is preliminary data.</text>
</comment>
<evidence type="ECO:0000313" key="2">
    <source>
        <dbReference type="EMBL" id="KAK9309081.1"/>
    </source>
</evidence>